<organism evidence="10 11">
    <name type="scientific">Rickenella mellea</name>
    <dbReference type="NCBI Taxonomy" id="50990"/>
    <lineage>
        <taxon>Eukaryota</taxon>
        <taxon>Fungi</taxon>
        <taxon>Dikarya</taxon>
        <taxon>Basidiomycota</taxon>
        <taxon>Agaricomycotina</taxon>
        <taxon>Agaricomycetes</taxon>
        <taxon>Hymenochaetales</taxon>
        <taxon>Rickenellaceae</taxon>
        <taxon>Rickenella</taxon>
    </lineage>
</organism>
<dbReference type="Gene3D" id="3.30.70.1350">
    <property type="entry name" value="Cation efflux protein, cytoplasmic domain"/>
    <property type="match status" value="1"/>
</dbReference>
<dbReference type="Pfam" id="PF01545">
    <property type="entry name" value="Cation_efflux"/>
    <property type="match status" value="1"/>
</dbReference>
<dbReference type="InterPro" id="IPR002524">
    <property type="entry name" value="Cation_efflux"/>
</dbReference>
<dbReference type="InterPro" id="IPR036837">
    <property type="entry name" value="Cation_efflux_CTD_sf"/>
</dbReference>
<feature type="compositionally biased region" description="Basic and acidic residues" evidence="6">
    <location>
        <begin position="34"/>
        <end position="48"/>
    </location>
</feature>
<dbReference type="NCBIfam" id="TIGR01297">
    <property type="entry name" value="CDF"/>
    <property type="match status" value="1"/>
</dbReference>
<feature type="compositionally biased region" description="Polar residues" evidence="6">
    <location>
        <begin position="20"/>
        <end position="33"/>
    </location>
</feature>
<feature type="region of interest" description="Disordered" evidence="6">
    <location>
        <begin position="1"/>
        <end position="81"/>
    </location>
</feature>
<dbReference type="InterPro" id="IPR027469">
    <property type="entry name" value="Cation_efflux_TMD_sf"/>
</dbReference>
<feature type="transmembrane region" description="Helical" evidence="7">
    <location>
        <begin position="86"/>
        <end position="108"/>
    </location>
</feature>
<evidence type="ECO:0000256" key="6">
    <source>
        <dbReference type="SAM" id="MobiDB-lite"/>
    </source>
</evidence>
<evidence type="ECO:0000259" key="9">
    <source>
        <dbReference type="Pfam" id="PF16916"/>
    </source>
</evidence>
<evidence type="ECO:0000256" key="7">
    <source>
        <dbReference type="SAM" id="Phobius"/>
    </source>
</evidence>
<comment type="subcellular location">
    <subcellularLocation>
        <location evidence="1">Membrane</location>
        <topology evidence="1">Multi-pass membrane protein</topology>
    </subcellularLocation>
</comment>
<dbReference type="GO" id="GO:0030003">
    <property type="term" value="P:intracellular monoatomic cation homeostasis"/>
    <property type="evidence" value="ECO:0007669"/>
    <property type="project" value="UniProtKB-ARBA"/>
</dbReference>
<evidence type="ECO:0000259" key="8">
    <source>
        <dbReference type="Pfam" id="PF01545"/>
    </source>
</evidence>
<keyword evidence="4 7" id="KW-1133">Transmembrane helix</keyword>
<keyword evidence="3 7" id="KW-0812">Transmembrane</keyword>
<dbReference type="Gene3D" id="1.20.1510.10">
    <property type="entry name" value="Cation efflux protein transmembrane domain"/>
    <property type="match status" value="1"/>
</dbReference>
<evidence type="ECO:0000313" key="11">
    <source>
        <dbReference type="Proteomes" id="UP000294933"/>
    </source>
</evidence>
<evidence type="ECO:0000256" key="3">
    <source>
        <dbReference type="ARBA" id="ARBA00022692"/>
    </source>
</evidence>
<evidence type="ECO:0000256" key="1">
    <source>
        <dbReference type="ARBA" id="ARBA00004141"/>
    </source>
</evidence>
<dbReference type="EMBL" id="ML170162">
    <property type="protein sequence ID" value="TDL26148.1"/>
    <property type="molecule type" value="Genomic_DNA"/>
</dbReference>
<dbReference type="GO" id="GO:0016020">
    <property type="term" value="C:membrane"/>
    <property type="evidence" value="ECO:0007669"/>
    <property type="project" value="UniProtKB-SubCell"/>
</dbReference>
<evidence type="ECO:0000256" key="4">
    <source>
        <dbReference type="ARBA" id="ARBA00022989"/>
    </source>
</evidence>
<dbReference type="AlphaFoldDB" id="A0A4Y7QG25"/>
<dbReference type="STRING" id="50990.A0A4Y7QG25"/>
<dbReference type="VEuPathDB" id="FungiDB:BD410DRAFT_784193"/>
<reference evidence="10 11" key="1">
    <citation type="submission" date="2018-06" db="EMBL/GenBank/DDBJ databases">
        <title>A transcriptomic atlas of mushroom development highlights an independent origin of complex multicellularity.</title>
        <authorList>
            <consortium name="DOE Joint Genome Institute"/>
            <person name="Krizsan K."/>
            <person name="Almasi E."/>
            <person name="Merenyi Z."/>
            <person name="Sahu N."/>
            <person name="Viragh M."/>
            <person name="Koszo T."/>
            <person name="Mondo S."/>
            <person name="Kiss B."/>
            <person name="Balint B."/>
            <person name="Kues U."/>
            <person name="Barry K."/>
            <person name="Hegedus J.C."/>
            <person name="Henrissat B."/>
            <person name="Johnson J."/>
            <person name="Lipzen A."/>
            <person name="Ohm R."/>
            <person name="Nagy I."/>
            <person name="Pangilinan J."/>
            <person name="Yan J."/>
            <person name="Xiong Y."/>
            <person name="Grigoriev I.V."/>
            <person name="Hibbett D.S."/>
            <person name="Nagy L.G."/>
        </authorList>
    </citation>
    <scope>NUCLEOTIDE SEQUENCE [LARGE SCALE GENOMIC DNA]</scope>
    <source>
        <strain evidence="10 11">SZMC22713</strain>
    </source>
</reference>
<dbReference type="GO" id="GO:0098771">
    <property type="term" value="P:inorganic ion homeostasis"/>
    <property type="evidence" value="ECO:0007669"/>
    <property type="project" value="UniProtKB-ARBA"/>
</dbReference>
<protein>
    <submittedName>
        <fullName evidence="10">Uncharacterized protein</fullName>
    </submittedName>
</protein>
<feature type="transmembrane region" description="Helical" evidence="7">
    <location>
        <begin position="273"/>
        <end position="290"/>
    </location>
</feature>
<dbReference type="Pfam" id="PF16916">
    <property type="entry name" value="ZT_dimer"/>
    <property type="match status" value="1"/>
</dbReference>
<feature type="domain" description="Cation efflux protein transmembrane" evidence="8">
    <location>
        <begin position="88"/>
        <end position="314"/>
    </location>
</feature>
<proteinExistence type="predicted"/>
<dbReference type="InterPro" id="IPR050291">
    <property type="entry name" value="CDF_Transporter"/>
</dbReference>
<dbReference type="PANTHER" id="PTHR43840">
    <property type="entry name" value="MITOCHONDRIAL METAL TRANSPORTER 1-RELATED"/>
    <property type="match status" value="1"/>
</dbReference>
<sequence>MMTTRRVDTRTNGDHKHNGKQNGAATKSKQSALTDEHEHEHEHDDHTHSHSHSLFSSHTHSRDDESRQAVAAALHGQSRRDPGSRITIIGLIMNVGLTASKGAAGWFMNSAALLAEAGHSLSDLLGDFVTLACWNLSRKPPSQRYPYGFGKFETVGTTMVSIILIGGALGIGFHSYALLMHHLVDTASSLPPGTAQTILQNVTEVAQNITGPISSLTSSHGHAHAHVLDPNAAWFAGISVLAKEWLYRATKRVADDERSSVLLANAIHHRSDAYSSLVALVAILGTWYFPTLPLDPIGGLVVSLVILRQGIALLGGAFGELTDAGVSVKTHRSLERALAPLLASSTSAAAEPNVHAIRDLRAMRSGALMFVDLTVYVPPQLSVHDASALEGRVRDTLVKARKEIYEVRIKFLPADDDGKDVTSQ</sequence>
<name>A0A4Y7QG25_9AGAM</name>
<feature type="domain" description="Cation efflux protein cytoplasmic" evidence="9">
    <location>
        <begin position="349"/>
        <end position="407"/>
    </location>
</feature>
<feature type="transmembrane region" description="Helical" evidence="7">
    <location>
        <begin position="159"/>
        <end position="179"/>
    </location>
</feature>
<dbReference type="SUPFAM" id="SSF160240">
    <property type="entry name" value="Cation efflux protein cytoplasmic domain-like"/>
    <property type="match status" value="1"/>
</dbReference>
<dbReference type="OrthoDB" id="435980at2759"/>
<dbReference type="InterPro" id="IPR058533">
    <property type="entry name" value="Cation_efflux_TM"/>
</dbReference>
<feature type="compositionally biased region" description="Basic and acidic residues" evidence="6">
    <location>
        <begin position="1"/>
        <end position="16"/>
    </location>
</feature>
<gene>
    <name evidence="10" type="ORF">BD410DRAFT_784193</name>
</gene>
<dbReference type="GO" id="GO:0008324">
    <property type="term" value="F:monoatomic cation transmembrane transporter activity"/>
    <property type="evidence" value="ECO:0007669"/>
    <property type="project" value="InterPro"/>
</dbReference>
<evidence type="ECO:0000256" key="5">
    <source>
        <dbReference type="ARBA" id="ARBA00023136"/>
    </source>
</evidence>
<dbReference type="Proteomes" id="UP000294933">
    <property type="component" value="Unassembled WGS sequence"/>
</dbReference>
<evidence type="ECO:0000313" key="10">
    <source>
        <dbReference type="EMBL" id="TDL26148.1"/>
    </source>
</evidence>
<keyword evidence="2" id="KW-0813">Transport</keyword>
<keyword evidence="5 7" id="KW-0472">Membrane</keyword>
<evidence type="ECO:0000256" key="2">
    <source>
        <dbReference type="ARBA" id="ARBA00022448"/>
    </source>
</evidence>
<dbReference type="InterPro" id="IPR027470">
    <property type="entry name" value="Cation_efflux_CTD"/>
</dbReference>
<accession>A0A4Y7QG25</accession>
<dbReference type="SUPFAM" id="SSF161111">
    <property type="entry name" value="Cation efflux protein transmembrane domain-like"/>
    <property type="match status" value="1"/>
</dbReference>
<feature type="transmembrane region" description="Helical" evidence="7">
    <location>
        <begin position="296"/>
        <end position="319"/>
    </location>
</feature>
<keyword evidence="11" id="KW-1185">Reference proteome</keyword>
<dbReference type="PANTHER" id="PTHR43840:SF15">
    <property type="entry name" value="MITOCHONDRIAL METAL TRANSPORTER 1-RELATED"/>
    <property type="match status" value="1"/>
</dbReference>